<feature type="region of interest" description="Disordered" evidence="1">
    <location>
        <begin position="1"/>
        <end position="70"/>
    </location>
</feature>
<evidence type="ECO:0000256" key="1">
    <source>
        <dbReference type="SAM" id="MobiDB-lite"/>
    </source>
</evidence>
<protein>
    <submittedName>
        <fullName evidence="2">Uncharacterized protein</fullName>
    </submittedName>
</protein>
<reference evidence="3" key="1">
    <citation type="journal article" date="2017" name="Nat. Microbiol.">
        <title>Global analysis of biosynthetic gene clusters reveals vast potential of secondary metabolite production in Penicillium species.</title>
        <authorList>
            <person name="Nielsen J.C."/>
            <person name="Grijseels S."/>
            <person name="Prigent S."/>
            <person name="Ji B."/>
            <person name="Dainat J."/>
            <person name="Nielsen K.F."/>
            <person name="Frisvad J.C."/>
            <person name="Workman M."/>
            <person name="Nielsen J."/>
        </authorList>
    </citation>
    <scope>NUCLEOTIDE SEQUENCE [LARGE SCALE GENOMIC DNA]</scope>
    <source>
        <strain evidence="3">IBT 24891</strain>
    </source>
</reference>
<dbReference type="Proteomes" id="UP000191285">
    <property type="component" value="Unassembled WGS sequence"/>
</dbReference>
<dbReference type="PANTHER" id="PTHR37781:SF1">
    <property type="entry name" value="ADR380WP"/>
    <property type="match status" value="1"/>
</dbReference>
<dbReference type="PANTHER" id="PTHR37781">
    <property type="entry name" value="TFIIH COMPLEX SUBUNIT"/>
    <property type="match status" value="1"/>
</dbReference>
<dbReference type="Pfam" id="PF17110">
    <property type="entry name" value="TFB6"/>
    <property type="match status" value="1"/>
</dbReference>
<gene>
    <name evidence="2" type="ORF">PENSTE_c002G09161</name>
</gene>
<dbReference type="EMBL" id="MLKD01000002">
    <property type="protein sequence ID" value="OQE29684.1"/>
    <property type="molecule type" value="Genomic_DNA"/>
</dbReference>
<dbReference type="AlphaFoldDB" id="A0A1V6TUM8"/>
<organism evidence="2 3">
    <name type="scientific">Penicillium steckii</name>
    <dbReference type="NCBI Taxonomy" id="303698"/>
    <lineage>
        <taxon>Eukaryota</taxon>
        <taxon>Fungi</taxon>
        <taxon>Dikarya</taxon>
        <taxon>Ascomycota</taxon>
        <taxon>Pezizomycotina</taxon>
        <taxon>Eurotiomycetes</taxon>
        <taxon>Eurotiomycetidae</taxon>
        <taxon>Eurotiales</taxon>
        <taxon>Aspergillaceae</taxon>
        <taxon>Penicillium</taxon>
    </lineage>
</organism>
<evidence type="ECO:0000313" key="3">
    <source>
        <dbReference type="Proteomes" id="UP000191285"/>
    </source>
</evidence>
<dbReference type="GO" id="GO:0005675">
    <property type="term" value="C:transcription factor TFIIH holo complex"/>
    <property type="evidence" value="ECO:0007669"/>
    <property type="project" value="TreeGrafter"/>
</dbReference>
<name>A0A1V6TUM8_9EURO</name>
<dbReference type="STRING" id="303698.A0A1V6TUM8"/>
<dbReference type="InterPro" id="IPR031349">
    <property type="entry name" value="Tfb6"/>
</dbReference>
<proteinExistence type="predicted"/>
<keyword evidence="3" id="KW-1185">Reference proteome</keyword>
<accession>A0A1V6TUM8</accession>
<comment type="caution">
    <text evidence="2">The sequence shown here is derived from an EMBL/GenBank/DDBJ whole genome shotgun (WGS) entry which is preliminary data.</text>
</comment>
<evidence type="ECO:0000313" key="2">
    <source>
        <dbReference type="EMBL" id="OQE29684.1"/>
    </source>
</evidence>
<dbReference type="OrthoDB" id="2567806at2759"/>
<feature type="compositionally biased region" description="Polar residues" evidence="1">
    <location>
        <begin position="23"/>
        <end position="38"/>
    </location>
</feature>
<sequence length="249" mass="27354">MSQNNIDQDHDSDMDEEFEDVPITQSNNTSEPTPTPISTGERKWTPSLSLPPQQSPPIPGSQEETQLRGRLSTGIERITYRQMKSEMGMDAPDTHISHRKYESFAELSAEVEHLIDMLWASSSPSIQTEGLITLAGIVEMALPTHPFDGRTTLSLLHKFDSVFVALCTGFHPLTGAPLLEAGAGNSERRPLVTQTQKVRIRSLAETTRLKVFSVVGEDAEGDDDAEGWVLEATKVYDGVLMLLGDSGDM</sequence>
<feature type="compositionally biased region" description="Acidic residues" evidence="1">
    <location>
        <begin position="10"/>
        <end position="20"/>
    </location>
</feature>